<dbReference type="GO" id="GO:0006072">
    <property type="term" value="P:glycerol-3-phosphate metabolic process"/>
    <property type="evidence" value="ECO:0007669"/>
    <property type="project" value="TreeGrafter"/>
</dbReference>
<gene>
    <name evidence="8" type="ORF">HDU87_005218</name>
</gene>
<comment type="caution">
    <text evidence="8">The sequence shown here is derived from an EMBL/GenBank/DDBJ whole genome shotgun (WGS) entry which is preliminary data.</text>
</comment>
<protein>
    <recommendedName>
        <fullName evidence="7">Phospholipid/glycerol acyltransferase domain-containing protein</fullName>
    </recommendedName>
</protein>
<reference evidence="8" key="1">
    <citation type="submission" date="2020-05" db="EMBL/GenBank/DDBJ databases">
        <title>Phylogenomic resolution of chytrid fungi.</title>
        <authorList>
            <person name="Stajich J.E."/>
            <person name="Amses K."/>
            <person name="Simmons R."/>
            <person name="Seto K."/>
            <person name="Myers J."/>
            <person name="Bonds A."/>
            <person name="Quandt C.A."/>
            <person name="Barry K."/>
            <person name="Liu P."/>
            <person name="Grigoriev I."/>
            <person name="Longcore J.E."/>
            <person name="James T.Y."/>
        </authorList>
    </citation>
    <scope>NUCLEOTIDE SEQUENCE</scope>
    <source>
        <strain evidence="8">JEL0379</strain>
    </source>
</reference>
<keyword evidence="4" id="KW-0472">Membrane</keyword>
<dbReference type="SMART" id="SM00563">
    <property type="entry name" value="PlsC"/>
    <property type="match status" value="1"/>
</dbReference>
<dbReference type="GO" id="GO:0004366">
    <property type="term" value="F:glycerol-3-phosphate O-acyltransferase activity"/>
    <property type="evidence" value="ECO:0007669"/>
    <property type="project" value="TreeGrafter"/>
</dbReference>
<accession>A0AAD5TJP7</accession>
<dbReference type="SUPFAM" id="SSF69593">
    <property type="entry name" value="Glycerol-3-phosphate (1)-acyltransferase"/>
    <property type="match status" value="1"/>
</dbReference>
<evidence type="ECO:0000256" key="4">
    <source>
        <dbReference type="ARBA" id="ARBA00023136"/>
    </source>
</evidence>
<evidence type="ECO:0000313" key="8">
    <source>
        <dbReference type="EMBL" id="KAJ3176524.1"/>
    </source>
</evidence>
<dbReference type="GO" id="GO:0031966">
    <property type="term" value="C:mitochondrial membrane"/>
    <property type="evidence" value="ECO:0007669"/>
    <property type="project" value="TreeGrafter"/>
</dbReference>
<evidence type="ECO:0000259" key="7">
    <source>
        <dbReference type="SMART" id="SM00563"/>
    </source>
</evidence>
<dbReference type="Proteomes" id="UP001212152">
    <property type="component" value="Unassembled WGS sequence"/>
</dbReference>
<dbReference type="InterPro" id="IPR045520">
    <property type="entry name" value="GPAT/DHAPAT_C"/>
</dbReference>
<sequence length="973" mass="108422">MAARADNIVKYPPPDPHGAMVASASEAADTSASTNVAGNTVGRFRSDPLGFMLRLTSESSAFYTGAGWRAYQNYIGARIFYPEYASEIRNALLSSQRLSDAVRNVALARFRQLHSDIPPGSENWKKAARKHRNLSLEEVTVDTQVQLVKMMENMVADMSSISTIRFVAFFINSMLVRMYHQGIHIRESEFVELQKYARYAEANKMSLIFLPSHKSHVDYLVLSYIFYRLGIALPHIAAGDNLNMPVVGSILKAGGAFFIRRQWGDDVMYNVLMKEYIELLLTRGHNLEVFIEGTRSRIGKLLQPKFGILKIVLDAVAAGRVKDVILVPMSIGYDKVIETESYVNELLGTPKQKESLKGLLNSVNILQFKWGRIDIRFAKPYSLRQYIESQQVRRGATFQPMSVPEDRILLLQSLGFRVLSDINAVNVTMPTALVGTVVLTLRGRGVGRNELVRKVNWLKREILAKGGRVAHFGDMSTAAIVERAVQQMKDLIGKRTDLLEPVYYPLKRFELSFYRNQVIHLFLSEAILSTAMYATVKAGGPVHSQRIQLHPFLAEDVAFVSQLLKAEFIYGPGGLEKNLDETVERLRVAGVITVEEEERPPVAAIDGDGGRATTAPEDVVKWISLSPEERRIGRETFDFYCFLMWPFVETYWLAAVSLFSIIPDVPPTPTTGPDGQPAPPPLEWVDERIVMNRAQYLGKTLYYEGDLSYFESINKETLKNAMARFKDMGVILTVKSASQPAKFAPYIPQPAAASASSAPPPAAPASGPMITWVAIAPDYIPRDILPPLPDEVREHPPQGLRLDPGATLRESVKATATATAMREAAGVAAAEAYMAERESRTKSRAKQQHKHQHRAQHQQQQQQKQQDHPSVSPVSTALSFLGAPGDEEIHDAWHNIRPDSALWELCEQIGRFRREGKNRRDTATVAIRVLRLARIAAAWVDAKKGKAKLVKKKVSPPSASEKPAGAKPIPPKL</sequence>
<feature type="region of interest" description="Disordered" evidence="6">
    <location>
        <begin position="946"/>
        <end position="973"/>
    </location>
</feature>
<evidence type="ECO:0000256" key="3">
    <source>
        <dbReference type="ARBA" id="ARBA00022679"/>
    </source>
</evidence>
<dbReference type="GO" id="GO:0012505">
    <property type="term" value="C:endomembrane system"/>
    <property type="evidence" value="ECO:0007669"/>
    <property type="project" value="UniProtKB-SubCell"/>
</dbReference>
<name>A0AAD5TJP7_9FUNG</name>
<dbReference type="PANTHER" id="PTHR12563">
    <property type="entry name" value="GLYCEROL-3-PHOSPHATE ACYLTRANSFERASE"/>
    <property type="match status" value="1"/>
</dbReference>
<dbReference type="InterPro" id="IPR022284">
    <property type="entry name" value="GPAT/DHAPAT"/>
</dbReference>
<dbReference type="InterPro" id="IPR041728">
    <property type="entry name" value="GPAT/DHAPAT_LPLAT"/>
</dbReference>
<dbReference type="CDD" id="cd07993">
    <property type="entry name" value="LPLAT_DHAPAT-like"/>
    <property type="match status" value="1"/>
</dbReference>
<evidence type="ECO:0000313" key="9">
    <source>
        <dbReference type="Proteomes" id="UP001212152"/>
    </source>
</evidence>
<feature type="region of interest" description="Disordered" evidence="6">
    <location>
        <begin position="832"/>
        <end position="878"/>
    </location>
</feature>
<dbReference type="GO" id="GO:0006631">
    <property type="term" value="P:fatty acid metabolic process"/>
    <property type="evidence" value="ECO:0007669"/>
    <property type="project" value="TreeGrafter"/>
</dbReference>
<feature type="domain" description="Phospholipid/glycerol acyltransferase" evidence="7">
    <location>
        <begin position="207"/>
        <end position="334"/>
    </location>
</feature>
<evidence type="ECO:0000256" key="5">
    <source>
        <dbReference type="ARBA" id="ARBA00023315"/>
    </source>
</evidence>
<evidence type="ECO:0000256" key="1">
    <source>
        <dbReference type="ARBA" id="ARBA00004184"/>
    </source>
</evidence>
<organism evidence="8 9">
    <name type="scientific">Geranomyces variabilis</name>
    <dbReference type="NCBI Taxonomy" id="109894"/>
    <lineage>
        <taxon>Eukaryota</taxon>
        <taxon>Fungi</taxon>
        <taxon>Fungi incertae sedis</taxon>
        <taxon>Chytridiomycota</taxon>
        <taxon>Chytridiomycota incertae sedis</taxon>
        <taxon>Chytridiomycetes</taxon>
        <taxon>Spizellomycetales</taxon>
        <taxon>Powellomycetaceae</taxon>
        <taxon>Geranomyces</taxon>
    </lineage>
</organism>
<dbReference type="GO" id="GO:0008654">
    <property type="term" value="P:phospholipid biosynthetic process"/>
    <property type="evidence" value="ECO:0007669"/>
    <property type="project" value="TreeGrafter"/>
</dbReference>
<comment type="similarity">
    <text evidence="2">Belongs to the GPAT/DAPAT family.</text>
</comment>
<proteinExistence type="inferred from homology"/>
<dbReference type="AlphaFoldDB" id="A0AAD5TJP7"/>
<feature type="region of interest" description="Disordered" evidence="6">
    <location>
        <begin position="786"/>
        <end position="807"/>
    </location>
</feature>
<dbReference type="Pfam" id="PF01553">
    <property type="entry name" value="Acyltransferase"/>
    <property type="match status" value="1"/>
</dbReference>
<feature type="region of interest" description="Disordered" evidence="6">
    <location>
        <begin position="1"/>
        <end position="25"/>
    </location>
</feature>
<dbReference type="GO" id="GO:0019432">
    <property type="term" value="P:triglyceride biosynthetic process"/>
    <property type="evidence" value="ECO:0007669"/>
    <property type="project" value="TreeGrafter"/>
</dbReference>
<keyword evidence="3" id="KW-0808">Transferase</keyword>
<feature type="compositionally biased region" description="Polar residues" evidence="6">
    <location>
        <begin position="868"/>
        <end position="878"/>
    </location>
</feature>
<dbReference type="PANTHER" id="PTHR12563:SF17">
    <property type="entry name" value="DIHYDROXYACETONE PHOSPHATE ACYLTRANSFERASE"/>
    <property type="match status" value="1"/>
</dbReference>
<dbReference type="EMBL" id="JADGJQ010000040">
    <property type="protein sequence ID" value="KAJ3176524.1"/>
    <property type="molecule type" value="Genomic_DNA"/>
</dbReference>
<dbReference type="InterPro" id="IPR002123">
    <property type="entry name" value="Plipid/glycerol_acylTrfase"/>
</dbReference>
<evidence type="ECO:0000256" key="6">
    <source>
        <dbReference type="SAM" id="MobiDB-lite"/>
    </source>
</evidence>
<evidence type="ECO:0000256" key="2">
    <source>
        <dbReference type="ARBA" id="ARBA00007937"/>
    </source>
</evidence>
<keyword evidence="5" id="KW-0012">Acyltransferase</keyword>
<comment type="subcellular location">
    <subcellularLocation>
        <location evidence="1">Endomembrane system</location>
        <topology evidence="1">Peripheral membrane protein</topology>
    </subcellularLocation>
</comment>
<keyword evidence="9" id="KW-1185">Reference proteome</keyword>
<feature type="compositionally biased region" description="Basic residues" evidence="6">
    <location>
        <begin position="842"/>
        <end position="856"/>
    </location>
</feature>
<dbReference type="Pfam" id="PF19277">
    <property type="entry name" value="GPAT_C"/>
    <property type="match status" value="1"/>
</dbReference>